<evidence type="ECO:0000256" key="1">
    <source>
        <dbReference type="SAM" id="MobiDB-lite"/>
    </source>
</evidence>
<evidence type="ECO:0000313" key="3">
    <source>
        <dbReference type="Proteomes" id="UP001151760"/>
    </source>
</evidence>
<proteinExistence type="predicted"/>
<dbReference type="Proteomes" id="UP001151760">
    <property type="component" value="Unassembled WGS sequence"/>
</dbReference>
<keyword evidence="3" id="KW-1185">Reference proteome</keyword>
<name>A0ABQ4ZZZ0_9ASTR</name>
<protein>
    <submittedName>
        <fullName evidence="2">Uncharacterized protein</fullName>
    </submittedName>
</protein>
<organism evidence="2 3">
    <name type="scientific">Tanacetum coccineum</name>
    <dbReference type="NCBI Taxonomy" id="301880"/>
    <lineage>
        <taxon>Eukaryota</taxon>
        <taxon>Viridiplantae</taxon>
        <taxon>Streptophyta</taxon>
        <taxon>Embryophyta</taxon>
        <taxon>Tracheophyta</taxon>
        <taxon>Spermatophyta</taxon>
        <taxon>Magnoliopsida</taxon>
        <taxon>eudicotyledons</taxon>
        <taxon>Gunneridae</taxon>
        <taxon>Pentapetalae</taxon>
        <taxon>asterids</taxon>
        <taxon>campanulids</taxon>
        <taxon>Asterales</taxon>
        <taxon>Asteraceae</taxon>
        <taxon>Asteroideae</taxon>
        <taxon>Anthemideae</taxon>
        <taxon>Anthemidinae</taxon>
        <taxon>Tanacetum</taxon>
    </lineage>
</organism>
<reference evidence="2" key="2">
    <citation type="submission" date="2022-01" db="EMBL/GenBank/DDBJ databases">
        <authorList>
            <person name="Yamashiro T."/>
            <person name="Shiraishi A."/>
            <person name="Satake H."/>
            <person name="Nakayama K."/>
        </authorList>
    </citation>
    <scope>NUCLEOTIDE SEQUENCE</scope>
</reference>
<sequence length="328" mass="36765">MISSSSTIMLTNTILEVPVLKPRAQPTGLVIDITPPEQPESLPVSPRADRGKGMATNDVESPINLVKASSKVCPDPNEPVRVPYEIHGKLYHLTNDEIQEHLDKEEKIMKAAKEAKLLAELIKVVHEEASKAGIDPKILKSVKGGQEFKKILDAEMKVLNKEHSQKVKKAMKLRKKRIDQYMWTTTNRLKQNLITNVKIHPNTKPAVITVIEALIEGTLKFTAPLSLSALLAPVLEQASSQLSQRKKKIMELEPEIRIPGLECNRSLPESIPFVNNMVIEEPEYGMFFIDVYGIQATLKDLEDKCLKNRRDGLKQISPSSYLPEVKLS</sequence>
<comment type="caution">
    <text evidence="2">The sequence shown here is derived from an EMBL/GenBank/DDBJ whole genome shotgun (WGS) entry which is preliminary data.</text>
</comment>
<dbReference type="EMBL" id="BQNB010011843">
    <property type="protein sequence ID" value="GJS95879.1"/>
    <property type="molecule type" value="Genomic_DNA"/>
</dbReference>
<gene>
    <name evidence="2" type="ORF">Tco_0802847</name>
</gene>
<reference evidence="2" key="1">
    <citation type="journal article" date="2022" name="Int. J. Mol. Sci.">
        <title>Draft Genome of Tanacetum Coccineum: Genomic Comparison of Closely Related Tanacetum-Family Plants.</title>
        <authorList>
            <person name="Yamashiro T."/>
            <person name="Shiraishi A."/>
            <person name="Nakayama K."/>
            <person name="Satake H."/>
        </authorList>
    </citation>
    <scope>NUCLEOTIDE SEQUENCE</scope>
</reference>
<feature type="region of interest" description="Disordered" evidence="1">
    <location>
        <begin position="30"/>
        <end position="57"/>
    </location>
</feature>
<evidence type="ECO:0000313" key="2">
    <source>
        <dbReference type="EMBL" id="GJS95879.1"/>
    </source>
</evidence>
<accession>A0ABQ4ZZZ0</accession>